<organism evidence="1">
    <name type="scientific">Leviviridae sp</name>
    <dbReference type="NCBI Taxonomy" id="2027243"/>
    <lineage>
        <taxon>Viruses</taxon>
        <taxon>Riboviria</taxon>
        <taxon>Orthornavirae</taxon>
        <taxon>Lenarviricota</taxon>
        <taxon>Leviviricetes</taxon>
        <taxon>Norzivirales</taxon>
        <taxon>Fiersviridae</taxon>
    </lineage>
</organism>
<dbReference type="EMBL" id="MN032797">
    <property type="protein sequence ID" value="QDH86611.1"/>
    <property type="molecule type" value="Genomic_RNA"/>
</dbReference>
<dbReference type="Gene3D" id="2.40.160.220">
    <property type="match status" value="1"/>
</dbReference>
<sequence length="120" mass="12583">MALSDPQTVTIGGTAYPLPRVGMGDSSGVFRSADGVTQMAVRHTYGKRVRRNIKLTFNKVAADPFQTDVNTSYNASVNFTIDHPAVGFTSAELKGIVDGLTAYLTATSGAVVTKIVGGES</sequence>
<name>A0A514CZ30_9VIRU</name>
<protein>
    <recommendedName>
        <fullName evidence="2">Coat protein</fullName>
    </recommendedName>
</protein>
<evidence type="ECO:0000313" key="1">
    <source>
        <dbReference type="EMBL" id="QDH86611.1"/>
    </source>
</evidence>
<gene>
    <name evidence="1" type="ORF">H3Bulk41607_000002</name>
</gene>
<reference evidence="1" key="1">
    <citation type="submission" date="2019-05" db="EMBL/GenBank/DDBJ databases">
        <title>Metatranscriptomic reconstruction reveals RNA viruses with the potential to shape carbon cycling in soil.</title>
        <authorList>
            <person name="Starr E.P."/>
            <person name="Nuccio E."/>
            <person name="Pett-Ridge J."/>
            <person name="Banfield J.F."/>
            <person name="Firestone M.K."/>
        </authorList>
    </citation>
    <scope>NUCLEOTIDE SEQUENCE</scope>
    <source>
        <strain evidence="1">H3_Bulk_41_scaffold_607</strain>
    </source>
</reference>
<proteinExistence type="predicted"/>
<accession>A0A514CZ30</accession>
<evidence type="ECO:0008006" key="2">
    <source>
        <dbReference type="Google" id="ProtNLM"/>
    </source>
</evidence>